<proteinExistence type="predicted"/>
<organism evidence="1 2">
    <name type="scientific">Paenibacillus allorhizoplanae</name>
    <dbReference type="NCBI Taxonomy" id="2905648"/>
    <lineage>
        <taxon>Bacteria</taxon>
        <taxon>Bacillati</taxon>
        <taxon>Bacillota</taxon>
        <taxon>Bacilli</taxon>
        <taxon>Bacillales</taxon>
        <taxon>Paenibacillaceae</taxon>
        <taxon>Paenibacillus</taxon>
    </lineage>
</organism>
<comment type="caution">
    <text evidence="1">The sequence shown here is derived from an EMBL/GenBank/DDBJ whole genome shotgun (WGS) entry which is preliminary data.</text>
</comment>
<dbReference type="Proteomes" id="UP000838821">
    <property type="component" value="Unassembled WGS sequence"/>
</dbReference>
<evidence type="ECO:0000313" key="1">
    <source>
        <dbReference type="EMBL" id="CAH1215570.1"/>
    </source>
</evidence>
<dbReference type="EMBL" id="CAKMMW010000014">
    <property type="protein sequence ID" value="CAH1215570.1"/>
    <property type="molecule type" value="Genomic_DNA"/>
</dbReference>
<evidence type="ECO:0000313" key="2">
    <source>
        <dbReference type="Proteomes" id="UP000838821"/>
    </source>
</evidence>
<accession>A0ABN8GUU5</accession>
<keyword evidence="2" id="KW-1185">Reference proteome</keyword>
<gene>
    <name evidence="1" type="ORF">PAECIP111891_04258</name>
</gene>
<reference evidence="1" key="1">
    <citation type="submission" date="2022-01" db="EMBL/GenBank/DDBJ databases">
        <authorList>
            <person name="Criscuolo A."/>
        </authorList>
    </citation>
    <scope>NUCLEOTIDE SEQUENCE</scope>
    <source>
        <strain evidence="1">CIP111891</strain>
    </source>
</reference>
<name>A0ABN8GUU5_9BACL</name>
<protein>
    <submittedName>
        <fullName evidence="1">Uncharacterized protein</fullName>
    </submittedName>
</protein>
<sequence length="46" mass="5174">MVKSKILLDLSNESLIFRSGMGISLDLSSGRGEEWLEDDQVEKMES</sequence>